<dbReference type="Proteomes" id="UP000430692">
    <property type="component" value="Unassembled WGS sequence"/>
</dbReference>
<accession>A0A6I4VZ15</accession>
<sequence length="98" mass="10861">MSQGLSFTMIGTHRVEAEINTKSFGKVSITVKGRNPIQNKGAHVIINDACFIRVQASSSYWPLRPYTGTVVVSLKKNGNRNPMEVLVNNKKVEIPFLS</sequence>
<evidence type="ECO:0000313" key="1">
    <source>
        <dbReference type="EMBL" id="MXQ53322.1"/>
    </source>
</evidence>
<dbReference type="AlphaFoldDB" id="A0A6I4VZ15"/>
<organism evidence="1 2">
    <name type="scientific">Shimazuella alba</name>
    <dbReference type="NCBI Taxonomy" id="2690964"/>
    <lineage>
        <taxon>Bacteria</taxon>
        <taxon>Bacillati</taxon>
        <taxon>Bacillota</taxon>
        <taxon>Bacilli</taxon>
        <taxon>Bacillales</taxon>
        <taxon>Thermoactinomycetaceae</taxon>
        <taxon>Shimazuella</taxon>
    </lineage>
</organism>
<protein>
    <submittedName>
        <fullName evidence="1">Uncharacterized protein</fullName>
    </submittedName>
</protein>
<keyword evidence="2" id="KW-1185">Reference proteome</keyword>
<gene>
    <name evidence="1" type="ORF">GSM42_06160</name>
</gene>
<dbReference type="RefSeq" id="WP_160800673.1">
    <property type="nucleotide sequence ID" value="NZ_WUUL01000003.1"/>
</dbReference>
<proteinExistence type="predicted"/>
<dbReference type="EMBL" id="WUUL01000003">
    <property type="protein sequence ID" value="MXQ53322.1"/>
    <property type="molecule type" value="Genomic_DNA"/>
</dbReference>
<evidence type="ECO:0000313" key="2">
    <source>
        <dbReference type="Proteomes" id="UP000430692"/>
    </source>
</evidence>
<name>A0A6I4VZ15_9BACL</name>
<reference evidence="1 2" key="1">
    <citation type="submission" date="2019-12" db="EMBL/GenBank/DDBJ databases">
        <title>Whole-genome analyses of novel actinobacteria.</title>
        <authorList>
            <person name="Sahin N."/>
            <person name="Saygin H."/>
        </authorList>
    </citation>
    <scope>NUCLEOTIDE SEQUENCE [LARGE SCALE GENOMIC DNA]</scope>
    <source>
        <strain evidence="1 2">KC615</strain>
    </source>
</reference>
<comment type="caution">
    <text evidence="1">The sequence shown here is derived from an EMBL/GenBank/DDBJ whole genome shotgun (WGS) entry which is preliminary data.</text>
</comment>